<feature type="region of interest" description="Disordered" evidence="1">
    <location>
        <begin position="242"/>
        <end position="283"/>
    </location>
</feature>
<feature type="compositionally biased region" description="Polar residues" evidence="1">
    <location>
        <begin position="1"/>
        <end position="10"/>
    </location>
</feature>
<dbReference type="GO" id="GO:0048172">
    <property type="term" value="P:regulation of short-term neuronal synaptic plasticity"/>
    <property type="evidence" value="ECO:0007669"/>
    <property type="project" value="TreeGrafter"/>
</dbReference>
<dbReference type="PANTHER" id="PTHR16019">
    <property type="entry name" value="SYNAPSE-ASSOCIATED PROTEIN"/>
    <property type="match status" value="1"/>
</dbReference>
<name>A0A8B6DC02_MYTGA</name>
<dbReference type="InterPro" id="IPR051494">
    <property type="entry name" value="BSD_domain-containing"/>
</dbReference>
<accession>A0A8B6DC02</accession>
<dbReference type="GO" id="GO:0038203">
    <property type="term" value="P:TORC2 signaling"/>
    <property type="evidence" value="ECO:0007669"/>
    <property type="project" value="TreeGrafter"/>
</dbReference>
<protein>
    <recommendedName>
        <fullName evidence="2">BSD domain-containing protein</fullName>
    </recommendedName>
</protein>
<dbReference type="AlphaFoldDB" id="A0A8B6DC02"/>
<dbReference type="SUPFAM" id="SSF140383">
    <property type="entry name" value="BSD domain-like"/>
    <property type="match status" value="1"/>
</dbReference>
<dbReference type="Gene3D" id="1.10.3970.10">
    <property type="entry name" value="BSD domain"/>
    <property type="match status" value="1"/>
</dbReference>
<evidence type="ECO:0000313" key="3">
    <source>
        <dbReference type="EMBL" id="VDI17007.1"/>
    </source>
</evidence>
<gene>
    <name evidence="3" type="ORF">MGAL_10B012331</name>
</gene>
<evidence type="ECO:0000313" key="4">
    <source>
        <dbReference type="Proteomes" id="UP000596742"/>
    </source>
</evidence>
<sequence length="499" mass="56796">MFSSMTNWLGMSQEREAESDEENKENKGKNENNEKNPDSESEKEKLTSDPDKKEPENKEEGDGDIDISLDAAKHKLEDVSSKALNAAKEWGSYLYSFSKEAGKTVADKAKLIGKSVEDKTIMGDFAKEQNKFVTEKKEKAKRSEAAVPPWVGYNEEETMKSQIMALSTDKRNFVRNPPAGVQFQFEFEASYPVAMATLQEDSNLQKMRFDLVPKQVKEDIFWRNYFYRVSLIKQSTQMTSLAQETGSMGSRSNSTGSFKSSDENQEKESTPPQAIQQKSKVEDDIPCSPAENEFVSDTFQADALNDEDLKKEMQQLHVEDDKKGDDNEWENELQAELKEYEMVGQEGEILDDELENEILQEIENETNNIFILFLHLQVKGYREDEGNDYVSDMRSSNNSCYAPHIDSSLKGQLGGQFICTLPFSVFGNNGMYGFLVQGTNVTLTSFKPENGYYTNLCNGNLQNKGAVILYSKEYNLLRKADRRQLVQTFLDMGKLLEYF</sequence>
<feature type="region of interest" description="Disordered" evidence="1">
    <location>
        <begin position="1"/>
        <end position="66"/>
    </location>
</feature>
<dbReference type="PROSITE" id="PS50858">
    <property type="entry name" value="BSD"/>
    <property type="match status" value="1"/>
</dbReference>
<evidence type="ECO:0000259" key="2">
    <source>
        <dbReference type="PROSITE" id="PS50858"/>
    </source>
</evidence>
<reference evidence="3" key="1">
    <citation type="submission" date="2018-11" db="EMBL/GenBank/DDBJ databases">
        <authorList>
            <person name="Alioto T."/>
            <person name="Alioto T."/>
        </authorList>
    </citation>
    <scope>NUCLEOTIDE SEQUENCE</scope>
</reference>
<dbReference type="PANTHER" id="PTHR16019:SF6">
    <property type="entry name" value="SYNAPSE-ASSOCIATED PROTEIN 1"/>
    <property type="match status" value="1"/>
</dbReference>
<comment type="caution">
    <text evidence="3">The sequence shown here is derived from an EMBL/GenBank/DDBJ whole genome shotgun (WGS) entry which is preliminary data.</text>
</comment>
<keyword evidence="4" id="KW-1185">Reference proteome</keyword>
<dbReference type="GO" id="GO:0005794">
    <property type="term" value="C:Golgi apparatus"/>
    <property type="evidence" value="ECO:0007669"/>
    <property type="project" value="TreeGrafter"/>
</dbReference>
<dbReference type="InterPro" id="IPR035925">
    <property type="entry name" value="BSD_dom_sf"/>
</dbReference>
<dbReference type="EMBL" id="UYJE01003160">
    <property type="protein sequence ID" value="VDI17007.1"/>
    <property type="molecule type" value="Genomic_DNA"/>
</dbReference>
<dbReference type="OrthoDB" id="47923at2759"/>
<dbReference type="GO" id="GO:0045202">
    <property type="term" value="C:synapse"/>
    <property type="evidence" value="ECO:0007669"/>
    <property type="project" value="TreeGrafter"/>
</dbReference>
<proteinExistence type="predicted"/>
<feature type="compositionally biased region" description="Basic and acidic residues" evidence="1">
    <location>
        <begin position="24"/>
        <end position="60"/>
    </location>
</feature>
<feature type="domain" description="BSD" evidence="2">
    <location>
        <begin position="181"/>
        <end position="233"/>
    </location>
</feature>
<dbReference type="Pfam" id="PF03909">
    <property type="entry name" value="BSD"/>
    <property type="match status" value="1"/>
</dbReference>
<organism evidence="3 4">
    <name type="scientific">Mytilus galloprovincialis</name>
    <name type="common">Mediterranean mussel</name>
    <dbReference type="NCBI Taxonomy" id="29158"/>
    <lineage>
        <taxon>Eukaryota</taxon>
        <taxon>Metazoa</taxon>
        <taxon>Spiralia</taxon>
        <taxon>Lophotrochozoa</taxon>
        <taxon>Mollusca</taxon>
        <taxon>Bivalvia</taxon>
        <taxon>Autobranchia</taxon>
        <taxon>Pteriomorphia</taxon>
        <taxon>Mytilida</taxon>
        <taxon>Mytiloidea</taxon>
        <taxon>Mytilidae</taxon>
        <taxon>Mytilinae</taxon>
        <taxon>Mytilus</taxon>
    </lineage>
</organism>
<feature type="compositionally biased region" description="Polar residues" evidence="1">
    <location>
        <begin position="242"/>
        <end position="259"/>
    </location>
</feature>
<evidence type="ECO:0000256" key="1">
    <source>
        <dbReference type="SAM" id="MobiDB-lite"/>
    </source>
</evidence>
<feature type="compositionally biased region" description="Basic and acidic residues" evidence="1">
    <location>
        <begin position="260"/>
        <end position="269"/>
    </location>
</feature>
<dbReference type="SMART" id="SM00751">
    <property type="entry name" value="BSD"/>
    <property type="match status" value="1"/>
</dbReference>
<dbReference type="Proteomes" id="UP000596742">
    <property type="component" value="Unassembled WGS sequence"/>
</dbReference>
<dbReference type="InterPro" id="IPR005607">
    <property type="entry name" value="BSD_dom"/>
</dbReference>
<dbReference type="GO" id="GO:0005634">
    <property type="term" value="C:nucleus"/>
    <property type="evidence" value="ECO:0007669"/>
    <property type="project" value="TreeGrafter"/>
</dbReference>